<evidence type="ECO:0000256" key="6">
    <source>
        <dbReference type="ARBA" id="ARBA00022989"/>
    </source>
</evidence>
<dbReference type="EMBL" id="JBBAXC010000009">
    <property type="protein sequence ID" value="MEI5907797.1"/>
    <property type="molecule type" value="Genomic_DNA"/>
</dbReference>
<evidence type="ECO:0000256" key="3">
    <source>
        <dbReference type="ARBA" id="ARBA00022449"/>
    </source>
</evidence>
<evidence type="ECO:0000256" key="2">
    <source>
        <dbReference type="ARBA" id="ARBA00006228"/>
    </source>
</evidence>
<evidence type="ECO:0000313" key="10">
    <source>
        <dbReference type="Proteomes" id="UP001312865"/>
    </source>
</evidence>
<keyword evidence="3" id="KW-0050">Antiport</keyword>
<proteinExistence type="inferred from homology"/>
<evidence type="ECO:0000256" key="1">
    <source>
        <dbReference type="ARBA" id="ARBA00004651"/>
    </source>
</evidence>
<dbReference type="NCBIfam" id="NF009292">
    <property type="entry name" value="PRK12651.1-3"/>
    <property type="match status" value="1"/>
</dbReference>
<keyword evidence="3" id="KW-0813">Transport</keyword>
<dbReference type="Proteomes" id="UP001312865">
    <property type="component" value="Unassembled WGS sequence"/>
</dbReference>
<evidence type="ECO:0000313" key="9">
    <source>
        <dbReference type="EMBL" id="MEI5907797.1"/>
    </source>
</evidence>
<sequence length="158" mass="18132">MSLQILLNFTLAFLWMFLTVSFTADTFLVGFILGIIIIFSFRRFFPSRFYLVRFIAIVQLGYIFLIELLKSNISVLKTILKPKLDIKPGIFAYPTQLKSDWEITILANLITLTPGTLVMDVSLDNKILYVHAIDVDDVDDAIDSIRNTFEKAIMEVTR</sequence>
<dbReference type="RefSeq" id="WP_336587237.1">
    <property type="nucleotide sequence ID" value="NZ_JBBAXC010000009.1"/>
</dbReference>
<comment type="caution">
    <text evidence="9">The sequence shown here is derived from an EMBL/GenBank/DDBJ whole genome shotgun (WGS) entry which is preliminary data.</text>
</comment>
<dbReference type="PIRSF" id="PIRSF019239">
    <property type="entry name" value="MrpE"/>
    <property type="match status" value="1"/>
</dbReference>
<dbReference type="Pfam" id="PF01899">
    <property type="entry name" value="MNHE"/>
    <property type="match status" value="1"/>
</dbReference>
<keyword evidence="5 8" id="KW-0812">Transmembrane</keyword>
<organism evidence="9 10">
    <name type="scientific">Bacillus spongiae</name>
    <dbReference type="NCBI Taxonomy" id="2683610"/>
    <lineage>
        <taxon>Bacteria</taxon>
        <taxon>Bacillati</taxon>
        <taxon>Bacillota</taxon>
        <taxon>Bacilli</taxon>
        <taxon>Bacillales</taxon>
        <taxon>Bacillaceae</taxon>
        <taxon>Bacillus</taxon>
    </lineage>
</organism>
<gene>
    <name evidence="9" type="ORF">WAK64_12110</name>
</gene>
<dbReference type="PANTHER" id="PTHR34584:SF1">
    <property type="entry name" value="NA(+)_H(+) ANTIPORTER SUBUNIT E1"/>
    <property type="match status" value="1"/>
</dbReference>
<keyword evidence="4" id="KW-1003">Cell membrane</keyword>
<evidence type="ECO:0000256" key="7">
    <source>
        <dbReference type="ARBA" id="ARBA00023136"/>
    </source>
</evidence>
<keyword evidence="7 8" id="KW-0472">Membrane</keyword>
<dbReference type="PANTHER" id="PTHR34584">
    <property type="entry name" value="NA(+)/H(+) ANTIPORTER SUBUNIT E1"/>
    <property type="match status" value="1"/>
</dbReference>
<feature type="transmembrane region" description="Helical" evidence="8">
    <location>
        <begin position="12"/>
        <end position="38"/>
    </location>
</feature>
<keyword evidence="6 8" id="KW-1133">Transmembrane helix</keyword>
<dbReference type="InterPro" id="IPR002758">
    <property type="entry name" value="Cation_antiport_E"/>
</dbReference>
<keyword evidence="10" id="KW-1185">Reference proteome</keyword>
<evidence type="ECO:0000256" key="4">
    <source>
        <dbReference type="ARBA" id="ARBA00022475"/>
    </source>
</evidence>
<reference evidence="9 10" key="1">
    <citation type="journal article" date="2018" name="J. Microbiol.">
        <title>Bacillus spongiae sp. nov., isolated from sponge of Jeju Island.</title>
        <authorList>
            <person name="Lee G.E."/>
            <person name="Im W.T."/>
            <person name="Park J.S."/>
        </authorList>
    </citation>
    <scope>NUCLEOTIDE SEQUENCE [LARGE SCALE GENOMIC DNA]</scope>
    <source>
        <strain evidence="9 10">135PIL107-10</strain>
    </source>
</reference>
<comment type="subcellular location">
    <subcellularLocation>
        <location evidence="1">Cell membrane</location>
        <topology evidence="1">Multi-pass membrane protein</topology>
    </subcellularLocation>
</comment>
<accession>A0ABU8HF70</accession>
<evidence type="ECO:0000256" key="5">
    <source>
        <dbReference type="ARBA" id="ARBA00022692"/>
    </source>
</evidence>
<name>A0ABU8HF70_9BACI</name>
<comment type="similarity">
    <text evidence="2">Belongs to the CPA3 antiporters (TC 2.A.63) subunit E family.</text>
</comment>
<feature type="transmembrane region" description="Helical" evidence="8">
    <location>
        <begin position="50"/>
        <end position="69"/>
    </location>
</feature>
<evidence type="ECO:0000256" key="8">
    <source>
        <dbReference type="SAM" id="Phobius"/>
    </source>
</evidence>
<protein>
    <submittedName>
        <fullName evidence="9">Na+/H+ antiporter subunit E</fullName>
    </submittedName>
</protein>